<keyword evidence="3" id="KW-1185">Reference proteome</keyword>
<feature type="chain" id="PRO_5018106039" evidence="1">
    <location>
        <begin position="23"/>
        <end position="427"/>
    </location>
</feature>
<gene>
    <name evidence="2" type="ORF">BpHYR1_016099</name>
</gene>
<reference evidence="2 3" key="1">
    <citation type="journal article" date="2018" name="Sci. Rep.">
        <title>Genomic signatures of local adaptation to the degree of environmental predictability in rotifers.</title>
        <authorList>
            <person name="Franch-Gras L."/>
            <person name="Hahn C."/>
            <person name="Garcia-Roger E.M."/>
            <person name="Carmona M.J."/>
            <person name="Serra M."/>
            <person name="Gomez A."/>
        </authorList>
    </citation>
    <scope>NUCLEOTIDE SEQUENCE [LARGE SCALE GENOMIC DNA]</scope>
    <source>
        <strain evidence="2">HYR1</strain>
    </source>
</reference>
<feature type="signal peptide" evidence="1">
    <location>
        <begin position="1"/>
        <end position="22"/>
    </location>
</feature>
<keyword evidence="1" id="KW-0732">Signal</keyword>
<comment type="caution">
    <text evidence="2">The sequence shown here is derived from an EMBL/GenBank/DDBJ whole genome shotgun (WGS) entry which is preliminary data.</text>
</comment>
<evidence type="ECO:0000256" key="1">
    <source>
        <dbReference type="SAM" id="SignalP"/>
    </source>
</evidence>
<dbReference type="EMBL" id="REGN01005300">
    <property type="protein sequence ID" value="RNA13913.1"/>
    <property type="molecule type" value="Genomic_DNA"/>
</dbReference>
<organism evidence="2 3">
    <name type="scientific">Brachionus plicatilis</name>
    <name type="common">Marine rotifer</name>
    <name type="synonym">Brachionus muelleri</name>
    <dbReference type="NCBI Taxonomy" id="10195"/>
    <lineage>
        <taxon>Eukaryota</taxon>
        <taxon>Metazoa</taxon>
        <taxon>Spiralia</taxon>
        <taxon>Gnathifera</taxon>
        <taxon>Rotifera</taxon>
        <taxon>Eurotatoria</taxon>
        <taxon>Monogononta</taxon>
        <taxon>Pseudotrocha</taxon>
        <taxon>Ploima</taxon>
        <taxon>Brachionidae</taxon>
        <taxon>Brachionus</taxon>
    </lineage>
</organism>
<protein>
    <submittedName>
        <fullName evidence="2">Uncharacterized protein</fullName>
    </submittedName>
</protein>
<accession>A0A3M7QRL8</accession>
<dbReference type="AlphaFoldDB" id="A0A3M7QRL8"/>
<dbReference type="Proteomes" id="UP000276133">
    <property type="component" value="Unassembled WGS sequence"/>
</dbReference>
<dbReference type="OrthoDB" id="10401801at2759"/>
<sequence>MKLALFFLLASLPLSFLQVTSTKKSTTTRRNDCLELSPYCSCLGGPLYIYCNNFTSFSQLDFTLLGEIRNISIITLYPKQAVILNNSLNLEGIRLIDNIVLNNIAGIDLKQNPFEKWTAKDNLSISFFGSNFSQVMECDSSLINDKFKPIFSSFKTVLFGYGNFYSVQICPLLFYNASLSYLNISDLSYTIQPWFTDVSGIDTIHSNIDTLLILSGHGSRITKGLMNGLVFENLNTILISNTVLQKIDDDAFYNIHNLRSLNFRIVNFEKFFKNSTNKWMQSLNSKIKVDYSDPASLSENQNNSILVNLNPLSSSFFFYFTDDDYDNFQYFPHDNFVFARIVMLYPLECSTTMNFLLKNARYYPLELSDVNTTATYKCFPELQTSTKYPTTTDNQGTTITNNSINYVKKSNIFYTFILIHLGLFMIL</sequence>
<evidence type="ECO:0000313" key="2">
    <source>
        <dbReference type="EMBL" id="RNA13913.1"/>
    </source>
</evidence>
<evidence type="ECO:0000313" key="3">
    <source>
        <dbReference type="Proteomes" id="UP000276133"/>
    </source>
</evidence>
<name>A0A3M7QRL8_BRAPC</name>
<proteinExistence type="predicted"/>